<dbReference type="EMBL" id="MFNF01000043">
    <property type="protein sequence ID" value="OGH00693.1"/>
    <property type="molecule type" value="Genomic_DNA"/>
</dbReference>
<evidence type="ECO:0000313" key="1">
    <source>
        <dbReference type="EMBL" id="OGH00693.1"/>
    </source>
</evidence>
<organism evidence="1 2">
    <name type="scientific">Candidatus Lambdaproteobacteria bacterium RIFOXYD2_FULL_56_26</name>
    <dbReference type="NCBI Taxonomy" id="1817773"/>
    <lineage>
        <taxon>Bacteria</taxon>
        <taxon>Pseudomonadati</taxon>
        <taxon>Pseudomonadota</taxon>
        <taxon>Candidatus Lambdaproteobacteria</taxon>
    </lineage>
</organism>
<comment type="caution">
    <text evidence="1">The sequence shown here is derived from an EMBL/GenBank/DDBJ whole genome shotgun (WGS) entry which is preliminary data.</text>
</comment>
<gene>
    <name evidence="1" type="ORF">A2557_03400</name>
</gene>
<proteinExistence type="predicted"/>
<evidence type="ECO:0000313" key="2">
    <source>
        <dbReference type="Proteomes" id="UP000177583"/>
    </source>
</evidence>
<accession>A0A1F6GRB4</accession>
<sequence length="124" mass="14538">MDNETFKNLIPTDWLAPYYNEYLSLNEKITTTLIQVTAHQRQWGKTLHRPQDFEEFFEAEAEVLGKSVEEIKGFFQQIAQTKAKEQVFEKHYGHLVPKDEKGHPKINRKALDSILGPDMKFKTE</sequence>
<dbReference type="AlphaFoldDB" id="A0A1F6GRB4"/>
<name>A0A1F6GRB4_9PROT</name>
<dbReference type="Proteomes" id="UP000177583">
    <property type="component" value="Unassembled WGS sequence"/>
</dbReference>
<reference evidence="1 2" key="1">
    <citation type="journal article" date="2016" name="Nat. Commun.">
        <title>Thousands of microbial genomes shed light on interconnected biogeochemical processes in an aquifer system.</title>
        <authorList>
            <person name="Anantharaman K."/>
            <person name="Brown C.T."/>
            <person name="Hug L.A."/>
            <person name="Sharon I."/>
            <person name="Castelle C.J."/>
            <person name="Probst A.J."/>
            <person name="Thomas B.C."/>
            <person name="Singh A."/>
            <person name="Wilkins M.J."/>
            <person name="Karaoz U."/>
            <person name="Brodie E.L."/>
            <person name="Williams K.H."/>
            <person name="Hubbard S.S."/>
            <person name="Banfield J.F."/>
        </authorList>
    </citation>
    <scope>NUCLEOTIDE SEQUENCE [LARGE SCALE GENOMIC DNA]</scope>
</reference>
<protein>
    <submittedName>
        <fullName evidence="1">Uncharacterized protein</fullName>
    </submittedName>
</protein>